<accession>A0A919MR65</accession>
<dbReference type="SUPFAM" id="SSF47090">
    <property type="entry name" value="PGBD-like"/>
    <property type="match status" value="1"/>
</dbReference>
<dbReference type="InterPro" id="IPR036366">
    <property type="entry name" value="PGBDSf"/>
</dbReference>
<organism evidence="3 4">
    <name type="scientific">Actinoplanes nipponensis</name>
    <dbReference type="NCBI Taxonomy" id="135950"/>
    <lineage>
        <taxon>Bacteria</taxon>
        <taxon>Bacillati</taxon>
        <taxon>Actinomycetota</taxon>
        <taxon>Actinomycetes</taxon>
        <taxon>Micromonosporales</taxon>
        <taxon>Micromonosporaceae</taxon>
        <taxon>Actinoplanes</taxon>
    </lineage>
</organism>
<dbReference type="Proteomes" id="UP000647172">
    <property type="component" value="Unassembled WGS sequence"/>
</dbReference>
<sequence length="162" mass="16781">MTVTLHGPAATRPDAASKGRTGSGRRRRLAGALLAAAMMVGCLLATATPAAASHHGIAPAPVTCSEQLRPLLGPGSTHACVASLQHFLAAIAFVSGDTRLYPGPVDGHFGSGTSNAVRRFQELRGLTRDGLVGNNTWAAIAGDCAIFYTRGAYNVCHTQVRF</sequence>
<proteinExistence type="predicted"/>
<comment type="caution">
    <text evidence="3">The sequence shown here is derived from an EMBL/GenBank/DDBJ whole genome shotgun (WGS) entry which is preliminary data.</text>
</comment>
<dbReference type="Gene3D" id="1.10.101.10">
    <property type="entry name" value="PGBD-like superfamily/PGBD"/>
    <property type="match status" value="1"/>
</dbReference>
<feature type="domain" description="Peptidoglycan binding-like" evidence="2">
    <location>
        <begin position="81"/>
        <end position="140"/>
    </location>
</feature>
<evidence type="ECO:0000313" key="3">
    <source>
        <dbReference type="EMBL" id="GIE51258.1"/>
    </source>
</evidence>
<protein>
    <recommendedName>
        <fullName evidence="2">Peptidoglycan binding-like domain-containing protein</fullName>
    </recommendedName>
</protein>
<reference evidence="3" key="1">
    <citation type="submission" date="2021-01" db="EMBL/GenBank/DDBJ databases">
        <title>Whole genome shotgun sequence of Actinoplanes nipponensis NBRC 14063.</title>
        <authorList>
            <person name="Komaki H."/>
            <person name="Tamura T."/>
        </authorList>
    </citation>
    <scope>NUCLEOTIDE SEQUENCE</scope>
    <source>
        <strain evidence="3">NBRC 14063</strain>
    </source>
</reference>
<evidence type="ECO:0000313" key="4">
    <source>
        <dbReference type="Proteomes" id="UP000647172"/>
    </source>
</evidence>
<dbReference type="InterPro" id="IPR002477">
    <property type="entry name" value="Peptidoglycan-bd-like"/>
</dbReference>
<gene>
    <name evidence="3" type="ORF">Ani05nite_47920</name>
</gene>
<dbReference type="EMBL" id="BOMQ01000056">
    <property type="protein sequence ID" value="GIE51258.1"/>
    <property type="molecule type" value="Genomic_DNA"/>
</dbReference>
<evidence type="ECO:0000256" key="1">
    <source>
        <dbReference type="SAM" id="MobiDB-lite"/>
    </source>
</evidence>
<dbReference type="RefSeq" id="WP_239130541.1">
    <property type="nucleotide sequence ID" value="NZ_BAAAYJ010000051.1"/>
</dbReference>
<dbReference type="Pfam" id="PF01471">
    <property type="entry name" value="PG_binding_1"/>
    <property type="match status" value="1"/>
</dbReference>
<keyword evidence="4" id="KW-1185">Reference proteome</keyword>
<evidence type="ECO:0000259" key="2">
    <source>
        <dbReference type="Pfam" id="PF01471"/>
    </source>
</evidence>
<dbReference type="InterPro" id="IPR036365">
    <property type="entry name" value="PGBD-like_sf"/>
</dbReference>
<dbReference type="AlphaFoldDB" id="A0A919MR65"/>
<name>A0A919MR65_9ACTN</name>
<feature type="region of interest" description="Disordered" evidence="1">
    <location>
        <begin position="1"/>
        <end position="24"/>
    </location>
</feature>